<dbReference type="EMBL" id="BDGI01000003">
    <property type="protein sequence ID" value="GAV26739.1"/>
    <property type="molecule type" value="Genomic_DNA"/>
</dbReference>
<feature type="compositionally biased region" description="Low complexity" evidence="1">
    <location>
        <begin position="30"/>
        <end position="55"/>
    </location>
</feature>
<dbReference type="AlphaFoldDB" id="A0A1Q2YB26"/>
<dbReference type="GO" id="GO:0000183">
    <property type="term" value="P:rDNA heterochromatin formation"/>
    <property type="evidence" value="ECO:0007669"/>
    <property type="project" value="InterPro"/>
</dbReference>
<feature type="domain" description="Nucleolar protein Dnt1-like N-terminal" evidence="2">
    <location>
        <begin position="118"/>
        <end position="188"/>
    </location>
</feature>
<evidence type="ECO:0000313" key="3">
    <source>
        <dbReference type="EMBL" id="GAV26739.1"/>
    </source>
</evidence>
<feature type="compositionally biased region" description="Polar residues" evidence="1">
    <location>
        <begin position="20"/>
        <end position="29"/>
    </location>
</feature>
<feature type="compositionally biased region" description="Low complexity" evidence="1">
    <location>
        <begin position="975"/>
        <end position="1004"/>
    </location>
</feature>
<dbReference type="InterPro" id="IPR018844">
    <property type="entry name" value="Dnt1-like_N"/>
</dbReference>
<keyword evidence="4" id="KW-1185">Reference proteome</keyword>
<feature type="compositionally biased region" description="Polar residues" evidence="1">
    <location>
        <begin position="475"/>
        <end position="494"/>
    </location>
</feature>
<sequence length="1201" mass="130210">MFKLQVLIIPQSALSTVESSSCGTANTASDNAGDANDIDGNNLNNSKSNNGGKNSIFRTYSSSPVPGSERALNAISTPIPASQFNLHRLQSYNPNSSFAAYPNSFVSLPSHQTQNIRTKKFLHITYSSNRLETIAQEISQRFLKLYPNEEPLHILHIQDYEECDLDPDYTAEMVFDNNNICRVIVANEFNESDDAIINSNGKRYLAGDLNSVMKKVRKPKTLKHSIESTSLANTSIWSFDEESRFSKPHRSSASRSSHPYHAMNKPIGMKEDANASHMGPNISLAIPEVDDTVIHPHKSEHLKIASPIVATGSPTRITSGMLNAKSQPDLSKVDYEDLNSSMYVEPEEKRASVSTKEDAMRNRLIKTPASAPVSEAIADSSLINNADLSSSSLNVLPENVAMELKTPESNKTSLLSMTNKRSSVSGSATKKTNKKQKTQPASNTSSPSTNAHKSLAHLDQPKSGNQENGPKLAPSNETSTVPTPANNAAIQVHNTDGKDVEVTDKEDAAKEKATKEKAEKTEKTKAAKEKAAKEKAEKAEKAKIAKEKAAKERAEKAEKAKAAKEKAAKEKAEKAERVKAEKEKAAKEKAEKAEKAKAEKEKLAKEKAEKAKAAKEKAEKEKAEKEKAEKEKAEKEKAEKEKAEKEKAEKEKAEKEKAEKEKAEKEKAEKEKAEKEKAEKEKAAKEKAAKEKVVKEKVAKERAEKEKAEKEKAEKEKLAKKKAEEDNVAKERGEKEKLAKEKEQSTEKNSNISSHVIPENKPLKRSRRVSRNDDVIVIDGTPEVDKGARILKKSSNAVAADVDSDNILTDTEDDEDISKIRILTRNDTPEDEKLNHPAKAIKVTKLSVSAAKSRVPNVSLASDKNEVSSVGTSNNLNNNGGSTPSNVSEDSATASSEGSPANKRRDLKKKEESSPGKIISKIIMKENAKIINGAARHDEISGDIDMSNILPQKNRVVKPVATMSTNKITDKSSSETDSSSDSSSGSSSDSGSGSSSSSESSSDSESSDESSDDESSRPKIVPAPKIAMKASTSSLGKPEPPKKSTSTTNANVKSPGVLPPILPKPAPYVKPPPSAKTQSSTIVELSKRSSLPRLSAFLDKKLPEVRMQKNQSAKTENTEIKPSDSDSTGSSDDSSSSSASDSDSDSDTASDSSDSDSEDGDAVKAKFINARTANQFVSTKKSKTKAKKNKGFSALMKDSKK</sequence>
<feature type="compositionally biased region" description="Basic and acidic residues" evidence="1">
    <location>
        <begin position="1098"/>
        <end position="1107"/>
    </location>
</feature>
<reference evidence="3 4" key="1">
    <citation type="submission" date="2016-08" db="EMBL/GenBank/DDBJ databases">
        <title>Whole genome shotgun sequence of Pichia membranifaciens KS47-1.</title>
        <authorList>
            <person name="Konishi M."/>
            <person name="Ishida M."/>
            <person name="Arakawa T."/>
            <person name="Kato Y."/>
            <person name="Horiuchi J."/>
        </authorList>
    </citation>
    <scope>NUCLEOTIDE SEQUENCE [LARGE SCALE GENOMIC DNA]</scope>
    <source>
        <strain evidence="3 4">KS47-1</strain>
    </source>
</reference>
<dbReference type="PANTHER" id="PTHR28196:SF1">
    <property type="entry name" value="NUCLEOLAR PROTEIN NET1-RELATED"/>
    <property type="match status" value="1"/>
</dbReference>
<feature type="region of interest" description="Disordered" evidence="1">
    <location>
        <begin position="20"/>
        <end position="60"/>
    </location>
</feature>
<dbReference type="InterPro" id="IPR043185">
    <property type="entry name" value="Net1/Tof2"/>
</dbReference>
<feature type="compositionally biased region" description="Polar residues" evidence="1">
    <location>
        <begin position="1043"/>
        <end position="1052"/>
    </location>
</feature>
<name>A0A1Q2YB26_9ASCO</name>
<gene>
    <name evidence="3" type="ORF">PMKS-000195</name>
</gene>
<evidence type="ECO:0000256" key="1">
    <source>
        <dbReference type="SAM" id="MobiDB-lite"/>
    </source>
</evidence>
<feature type="compositionally biased region" description="Basic residues" evidence="1">
    <location>
        <begin position="1180"/>
        <end position="1190"/>
    </location>
</feature>
<evidence type="ECO:0000313" key="4">
    <source>
        <dbReference type="Proteomes" id="UP000186136"/>
    </source>
</evidence>
<accession>A0A1Q2YB26</accession>
<dbReference type="PANTHER" id="PTHR28196">
    <property type="entry name" value="NUCLEOLAR PROTEIN NET1-RELATED"/>
    <property type="match status" value="1"/>
</dbReference>
<feature type="compositionally biased region" description="Polar residues" evidence="1">
    <location>
        <begin position="407"/>
        <end position="428"/>
    </location>
</feature>
<feature type="region of interest" description="Disordered" evidence="1">
    <location>
        <begin position="938"/>
        <end position="1201"/>
    </location>
</feature>
<feature type="compositionally biased region" description="Pro residues" evidence="1">
    <location>
        <begin position="1057"/>
        <end position="1074"/>
    </location>
</feature>
<feature type="compositionally biased region" description="Low complexity" evidence="1">
    <location>
        <begin position="867"/>
        <end position="886"/>
    </location>
</feature>
<dbReference type="Proteomes" id="UP000186136">
    <property type="component" value="Unassembled WGS sequence"/>
</dbReference>
<feature type="compositionally biased region" description="Polar residues" evidence="1">
    <location>
        <begin position="887"/>
        <end position="899"/>
    </location>
</feature>
<feature type="compositionally biased region" description="Polar residues" evidence="1">
    <location>
        <begin position="440"/>
        <end position="452"/>
    </location>
</feature>
<organism evidence="3 4">
    <name type="scientific">Pichia membranifaciens</name>
    <dbReference type="NCBI Taxonomy" id="4926"/>
    <lineage>
        <taxon>Eukaryota</taxon>
        <taxon>Fungi</taxon>
        <taxon>Dikarya</taxon>
        <taxon>Ascomycota</taxon>
        <taxon>Saccharomycotina</taxon>
        <taxon>Pichiomycetes</taxon>
        <taxon>Pichiales</taxon>
        <taxon>Pichiaceae</taxon>
        <taxon>Pichia</taxon>
    </lineage>
</organism>
<feature type="region of interest" description="Disordered" evidence="1">
    <location>
        <begin position="796"/>
        <end position="818"/>
    </location>
</feature>
<feature type="compositionally biased region" description="Low complexity" evidence="1">
    <location>
        <begin position="1125"/>
        <end position="1141"/>
    </location>
</feature>
<dbReference type="Pfam" id="PF10407">
    <property type="entry name" value="Cytokin_check_N"/>
    <property type="match status" value="1"/>
</dbReference>
<feature type="region of interest" description="Disordered" evidence="1">
    <location>
        <begin position="404"/>
        <end position="774"/>
    </location>
</feature>
<proteinExistence type="predicted"/>
<feature type="region of interest" description="Disordered" evidence="1">
    <location>
        <begin position="850"/>
        <end position="923"/>
    </location>
</feature>
<comment type="caution">
    <text evidence="3">The sequence shown here is derived from an EMBL/GenBank/DDBJ whole genome shotgun (WGS) entry which is preliminary data.</text>
</comment>
<dbReference type="OrthoDB" id="6365676at2759"/>
<feature type="compositionally biased region" description="Basic and acidic residues" evidence="1">
    <location>
        <begin position="495"/>
        <end position="746"/>
    </location>
</feature>
<feature type="compositionally biased region" description="Acidic residues" evidence="1">
    <location>
        <begin position="1142"/>
        <end position="1160"/>
    </location>
</feature>
<evidence type="ECO:0000259" key="2">
    <source>
        <dbReference type="Pfam" id="PF10407"/>
    </source>
</evidence>
<protein>
    <recommendedName>
        <fullName evidence="2">Nucleolar protein Dnt1-like N-terminal domain-containing protein</fullName>
    </recommendedName>
</protein>